<dbReference type="InterPro" id="IPR032675">
    <property type="entry name" value="LRR_dom_sf"/>
</dbReference>
<keyword evidence="6" id="KW-0255">Endonuclease</keyword>
<dbReference type="PANTHER" id="PTHR37984">
    <property type="entry name" value="PROTEIN CBG26694"/>
    <property type="match status" value="1"/>
</dbReference>
<dbReference type="InterPro" id="IPR001611">
    <property type="entry name" value="Leu-rich_rpt"/>
</dbReference>
<evidence type="ECO:0000256" key="3">
    <source>
        <dbReference type="ARBA" id="ARBA00022695"/>
    </source>
</evidence>
<dbReference type="InterPro" id="IPR021109">
    <property type="entry name" value="Peptidase_aspartic_dom_sf"/>
</dbReference>
<accession>A0A6J8A4A5</accession>
<dbReference type="AlphaFoldDB" id="A0A6J8A4A5"/>
<evidence type="ECO:0000313" key="9">
    <source>
        <dbReference type="Proteomes" id="UP000507470"/>
    </source>
</evidence>
<organism evidence="8 9">
    <name type="scientific">Mytilus coruscus</name>
    <name type="common">Sea mussel</name>
    <dbReference type="NCBI Taxonomy" id="42192"/>
    <lineage>
        <taxon>Eukaryota</taxon>
        <taxon>Metazoa</taxon>
        <taxon>Spiralia</taxon>
        <taxon>Lophotrochozoa</taxon>
        <taxon>Mollusca</taxon>
        <taxon>Bivalvia</taxon>
        <taxon>Autobranchia</taxon>
        <taxon>Pteriomorphia</taxon>
        <taxon>Mytilida</taxon>
        <taxon>Mytiloidea</taxon>
        <taxon>Mytilidae</taxon>
        <taxon>Mytilinae</taxon>
        <taxon>Mytilus</taxon>
    </lineage>
</organism>
<dbReference type="OrthoDB" id="6156625at2759"/>
<keyword evidence="1" id="KW-0433">Leucine-rich repeat</keyword>
<keyword evidence="5" id="KW-0677">Repeat</keyword>
<protein>
    <submittedName>
        <fullName evidence="8">Uncharacterized protein</fullName>
    </submittedName>
</protein>
<dbReference type="SUPFAM" id="SSF56672">
    <property type="entry name" value="DNA/RNA polymerases"/>
    <property type="match status" value="1"/>
</dbReference>
<dbReference type="SMART" id="SM00369">
    <property type="entry name" value="LRR_TYP"/>
    <property type="match status" value="2"/>
</dbReference>
<keyword evidence="9" id="KW-1185">Reference proteome</keyword>
<evidence type="ECO:0000256" key="2">
    <source>
        <dbReference type="ARBA" id="ARBA00022679"/>
    </source>
</evidence>
<proteinExistence type="predicted"/>
<name>A0A6J8A4A5_MYTCO</name>
<reference evidence="8 9" key="1">
    <citation type="submission" date="2020-06" db="EMBL/GenBank/DDBJ databases">
        <authorList>
            <person name="Li R."/>
            <person name="Bekaert M."/>
        </authorList>
    </citation>
    <scope>NUCLEOTIDE SEQUENCE [LARGE SCALE GENOMIC DNA]</scope>
    <source>
        <strain evidence="9">wild</strain>
    </source>
</reference>
<evidence type="ECO:0000256" key="5">
    <source>
        <dbReference type="ARBA" id="ARBA00022737"/>
    </source>
</evidence>
<dbReference type="GO" id="GO:0004519">
    <property type="term" value="F:endonuclease activity"/>
    <property type="evidence" value="ECO:0007669"/>
    <property type="project" value="UniProtKB-KW"/>
</dbReference>
<dbReference type="Pfam" id="PF13855">
    <property type="entry name" value="LRR_8"/>
    <property type="match status" value="1"/>
</dbReference>
<evidence type="ECO:0000256" key="7">
    <source>
        <dbReference type="SAM" id="SignalP"/>
    </source>
</evidence>
<dbReference type="PANTHER" id="PTHR37984:SF5">
    <property type="entry name" value="PROTEIN NYNRIN-LIKE"/>
    <property type="match status" value="1"/>
</dbReference>
<keyword evidence="7" id="KW-0732">Signal</keyword>
<dbReference type="SUPFAM" id="SSF52058">
    <property type="entry name" value="L domain-like"/>
    <property type="match status" value="2"/>
</dbReference>
<dbReference type="PROSITE" id="PS51450">
    <property type="entry name" value="LRR"/>
    <property type="match status" value="1"/>
</dbReference>
<dbReference type="EMBL" id="CACVKT020000572">
    <property type="protein sequence ID" value="CAC5360785.1"/>
    <property type="molecule type" value="Genomic_DNA"/>
</dbReference>
<gene>
    <name evidence="8" type="ORF">MCOR_3149</name>
</gene>
<evidence type="ECO:0000256" key="1">
    <source>
        <dbReference type="ARBA" id="ARBA00022614"/>
    </source>
</evidence>
<keyword evidence="6" id="KW-0378">Hydrolase</keyword>
<dbReference type="Gene3D" id="2.40.70.10">
    <property type="entry name" value="Acid Proteases"/>
    <property type="match status" value="1"/>
</dbReference>
<evidence type="ECO:0000256" key="4">
    <source>
        <dbReference type="ARBA" id="ARBA00022722"/>
    </source>
</evidence>
<feature type="chain" id="PRO_5026765949" evidence="7">
    <location>
        <begin position="20"/>
        <end position="968"/>
    </location>
</feature>
<dbReference type="InterPro" id="IPR050951">
    <property type="entry name" value="Retrovirus_Pol_polyprotein"/>
</dbReference>
<dbReference type="Gene3D" id="3.80.10.10">
    <property type="entry name" value="Ribonuclease Inhibitor"/>
    <property type="match status" value="2"/>
</dbReference>
<dbReference type="GO" id="GO:0016779">
    <property type="term" value="F:nucleotidyltransferase activity"/>
    <property type="evidence" value="ECO:0007669"/>
    <property type="project" value="UniProtKB-KW"/>
</dbReference>
<sequence length="968" mass="110200">MELTKTFLIILSRILWCEGSYRYWSPDSVKDLWCPEYCYSEPTTIRMNHCCSCRAKTSWELYFTNASYHELDLEIFDVQFKRTKLFSDKNSTFFSFEFVAGKLENFPENYCEFNIVNIDVTSNKFSEVVNLNCLSNLDTLIIAKNILTHLSNYTFVGMDKLRVLDLSFNRIKTMDLNILTSNGVLNYNFEFNEFHGIDTSNILAPNKTMCGVVYRNNKVQDIEVTNNLNYKLEAGTVCNNVDFSGVNTSPNVLIGATHGIEMNQILKHVPCGTYIYRGTGFICDCEFVEFFELSFSDIMRVYNKTLSEYYCQTPKSLFNISINVVYSNQLLIDQMTCDIKDFCHSIESVCECTCISQPSQKRLIVDCSNQSCTDLPQMLPETKYGITLKMNRNNVQSLNAKDYFNRITLLDLTENPVKTISSDIATLSNNREFIVILYDHYLQTLPKSIQNLNPDMFRFGTKGIICDCGNQWIGEWRIFKKAQKMYPLVCSNYNSTLIEDMVGQINGCKDEALDNRHPSEDARQWLEKFEAWIVFNRWLENVDKTVSTMQLKLEGNALSWFQTLPNITKKSSGALFKGSFLISSSDMDARGTTLRTLIKFRETMTEFNRGLPASSRVLVIQKNPKDFKEAIQSAILAQESLAAFPTLDTGSNNIIHETLKEQEAIQLLTKSIQEMRLDSVGFYVIVKPSDKKVIITANDEHVETGTINVDLKVGDESSDVKFYLVPCLTPQLILGLDFLNHQGAVIGFNAKKFSFDPRRVLIAKSDITVPPKSEVVIAANMKGAQLPENVLGLVSESPSLASRRLLAQIQLHIRCFRKRQIKYLGHIVSSDGISPDPDKISAIKDYPIPKRLKDVRAFLGLSEPTGKFARWIALLQSYNMEILYRLRTTHGNADGMSHREYENATDQDMESHIDILPYGAVVEKLESVNMFPIAQLKVEQRKDKNFKNIIAFLESGELPGNASGEETY</sequence>
<dbReference type="Proteomes" id="UP000507470">
    <property type="component" value="Unassembled WGS sequence"/>
</dbReference>
<dbReference type="InterPro" id="IPR003591">
    <property type="entry name" value="Leu-rich_rpt_typical-subtyp"/>
</dbReference>
<feature type="signal peptide" evidence="7">
    <location>
        <begin position="1"/>
        <end position="19"/>
    </location>
</feature>
<keyword evidence="4" id="KW-0540">Nuclease</keyword>
<evidence type="ECO:0000313" key="8">
    <source>
        <dbReference type="EMBL" id="CAC5360785.1"/>
    </source>
</evidence>
<keyword evidence="2" id="KW-0808">Transferase</keyword>
<dbReference type="InterPro" id="IPR043502">
    <property type="entry name" value="DNA/RNA_pol_sf"/>
</dbReference>
<evidence type="ECO:0000256" key="6">
    <source>
        <dbReference type="ARBA" id="ARBA00022759"/>
    </source>
</evidence>
<keyword evidence="3" id="KW-0548">Nucleotidyltransferase</keyword>